<feature type="region of interest" description="Disordered" evidence="1">
    <location>
        <begin position="1"/>
        <end position="24"/>
    </location>
</feature>
<dbReference type="Proteomes" id="UP000053732">
    <property type="component" value="Unassembled WGS sequence"/>
</dbReference>
<organism evidence="2 3">
    <name type="scientific">Penicillium camemberti (strain FM 013)</name>
    <dbReference type="NCBI Taxonomy" id="1429867"/>
    <lineage>
        <taxon>Eukaryota</taxon>
        <taxon>Fungi</taxon>
        <taxon>Dikarya</taxon>
        <taxon>Ascomycota</taxon>
        <taxon>Pezizomycotina</taxon>
        <taxon>Eurotiomycetes</taxon>
        <taxon>Eurotiomycetidae</taxon>
        <taxon>Eurotiales</taxon>
        <taxon>Aspergillaceae</taxon>
        <taxon>Penicillium</taxon>
    </lineage>
</organism>
<sequence>MTLPIPSSNGGHQRQRDGASKSDTTNCYTISQYFFDMTTE</sequence>
<keyword evidence="3" id="KW-1185">Reference proteome</keyword>
<dbReference type="AlphaFoldDB" id="A0A0G4P1T6"/>
<accession>A0A0G4P1T6</accession>
<evidence type="ECO:0000313" key="2">
    <source>
        <dbReference type="EMBL" id="CRL20244.1"/>
    </source>
</evidence>
<gene>
    <name evidence="2" type="ORF">PCAMFM013_S004g000184</name>
</gene>
<reference evidence="2 3" key="1">
    <citation type="journal article" date="2014" name="Nat. Commun.">
        <title>Multiple recent horizontal transfers of a large genomic region in cheese making fungi.</title>
        <authorList>
            <person name="Cheeseman K."/>
            <person name="Ropars J."/>
            <person name="Renault P."/>
            <person name="Dupont J."/>
            <person name="Gouzy J."/>
            <person name="Branca A."/>
            <person name="Abraham A.L."/>
            <person name="Ceppi M."/>
            <person name="Conseiller E."/>
            <person name="Debuchy R."/>
            <person name="Malagnac F."/>
            <person name="Goarin A."/>
            <person name="Silar P."/>
            <person name="Lacoste S."/>
            <person name="Sallet E."/>
            <person name="Bensimon A."/>
            <person name="Giraud T."/>
            <person name="Brygoo Y."/>
        </authorList>
    </citation>
    <scope>NUCLEOTIDE SEQUENCE [LARGE SCALE GENOMIC DNA]</scope>
    <source>
        <strain evidence="3">FM 013</strain>
    </source>
</reference>
<evidence type="ECO:0000256" key="1">
    <source>
        <dbReference type="SAM" id="MobiDB-lite"/>
    </source>
</evidence>
<name>A0A0G4P1T6_PENC3</name>
<evidence type="ECO:0000313" key="3">
    <source>
        <dbReference type="Proteomes" id="UP000053732"/>
    </source>
</evidence>
<feature type="compositionally biased region" description="Polar residues" evidence="1">
    <location>
        <begin position="1"/>
        <end position="12"/>
    </location>
</feature>
<protein>
    <submittedName>
        <fullName evidence="2">Str. FM013</fullName>
    </submittedName>
</protein>
<proteinExistence type="predicted"/>
<dbReference type="EMBL" id="HG793137">
    <property type="protein sequence ID" value="CRL20244.1"/>
    <property type="molecule type" value="Genomic_DNA"/>
</dbReference>